<sequence>MLWKILMIVLILFQSISFAEIGSLNAINNAIGIGYIKAGTSEVGSISWNPDFKLGAWALGVNCNFPLGNNKPEGYESIVFRYAEYNDGQKGLRYGVLDNLTWGKGLLMKNYSSRTAGSIIQSNEQTALKGFINADRIGVQALSTWSHIFALRFTEKINPMFTLGQSFITDSDGTSVKQTNGTVLTSPSVTGYAIDASVPLPLNFEGYAEAAQLVNHGSGITFGLNWAMDILVFSAALDAGYRSIDNKFVPGYFNTDYETNPISLTSYEATGKSKDGYIAELKLLAANLLKFNALYECYNGSNASLNADAETEYDKIKTTLYYKQPNFQDFRSLSFEQGAILGGSVGYKVNPNTMLVTNFKKAYDPVLGRVVETQFYEVKIIF</sequence>
<evidence type="ECO:0000313" key="2">
    <source>
        <dbReference type="Proteomes" id="UP000488506"/>
    </source>
</evidence>
<protein>
    <submittedName>
        <fullName evidence="1">Uncharacterized protein</fullName>
    </submittedName>
</protein>
<comment type="caution">
    <text evidence="1">The sequence shown here is derived from an EMBL/GenBank/DDBJ whole genome shotgun (WGS) entry which is preliminary data.</text>
</comment>
<accession>A0A833KZX6</accession>
<name>A0A833KZX6_UNCSA</name>
<reference evidence="1 2" key="1">
    <citation type="submission" date="2019-12" db="EMBL/GenBank/DDBJ databases">
        <authorList>
            <person name="Wolfe R."/>
            <person name="Danczak R."/>
            <person name="Wilkins M."/>
        </authorList>
    </citation>
    <scope>NUCLEOTIDE SEQUENCE [LARGE SCALE GENOMIC DNA]</scope>
    <source>
        <strain evidence="1">X2_MaxBin.013</strain>
    </source>
</reference>
<proteinExistence type="predicted"/>
<dbReference type="EMBL" id="WPAF01000033">
    <property type="protein sequence ID" value="KAF0133163.1"/>
    <property type="molecule type" value="Genomic_DNA"/>
</dbReference>
<evidence type="ECO:0000313" key="1">
    <source>
        <dbReference type="EMBL" id="KAF0133163.1"/>
    </source>
</evidence>
<dbReference type="Proteomes" id="UP000488506">
    <property type="component" value="Unassembled WGS sequence"/>
</dbReference>
<gene>
    <name evidence="1" type="ORF">FD145_1421</name>
</gene>
<dbReference type="AlphaFoldDB" id="A0A833KZX6"/>
<organism evidence="1 2">
    <name type="scientific">Candidatus Saganbacteria bacterium</name>
    <dbReference type="NCBI Taxonomy" id="2575572"/>
    <lineage>
        <taxon>Bacteria</taxon>
        <taxon>Bacillati</taxon>
        <taxon>Saganbacteria</taxon>
    </lineage>
</organism>